<keyword evidence="1" id="KW-0812">Transmembrane</keyword>
<keyword evidence="3" id="KW-1185">Reference proteome</keyword>
<feature type="transmembrane region" description="Helical" evidence="1">
    <location>
        <begin position="53"/>
        <end position="74"/>
    </location>
</feature>
<dbReference type="Proteomes" id="UP000193006">
    <property type="component" value="Chromosome"/>
</dbReference>
<evidence type="ECO:0000313" key="3">
    <source>
        <dbReference type="Proteomes" id="UP000193006"/>
    </source>
</evidence>
<protein>
    <submittedName>
        <fullName evidence="2">Uncharacterized protein</fullName>
    </submittedName>
</protein>
<organism evidence="2 3">
    <name type="scientific">Halalkalibacter krulwichiae</name>
    <dbReference type="NCBI Taxonomy" id="199441"/>
    <lineage>
        <taxon>Bacteria</taxon>
        <taxon>Bacillati</taxon>
        <taxon>Bacillota</taxon>
        <taxon>Bacilli</taxon>
        <taxon>Bacillales</taxon>
        <taxon>Bacillaceae</taxon>
        <taxon>Halalkalibacter</taxon>
    </lineage>
</organism>
<keyword evidence="1" id="KW-1133">Transmembrane helix</keyword>
<keyword evidence="1" id="KW-0472">Membrane</keyword>
<reference evidence="2 3" key="1">
    <citation type="submission" date="2017-04" db="EMBL/GenBank/DDBJ databases">
        <title>Bacillus krulwichiae AM31D Genome sequencing and assembly.</title>
        <authorList>
            <person name="Krulwich T.A."/>
            <person name="Anastor L."/>
            <person name="Ehrlich R."/>
            <person name="Ehrlich G.D."/>
            <person name="Janto B."/>
        </authorList>
    </citation>
    <scope>NUCLEOTIDE SEQUENCE [LARGE SCALE GENOMIC DNA]</scope>
    <source>
        <strain evidence="2 3">AM31D</strain>
    </source>
</reference>
<gene>
    <name evidence="2" type="ORF">BkAM31D_13455</name>
</gene>
<feature type="transmembrane region" description="Helical" evidence="1">
    <location>
        <begin position="23"/>
        <end position="41"/>
    </location>
</feature>
<dbReference type="STRING" id="199441.BkAM31D_13455"/>
<name>A0A1X9MBI8_9BACI</name>
<accession>A0A1X9MBI8</accession>
<dbReference type="AlphaFoldDB" id="A0A1X9MBI8"/>
<evidence type="ECO:0000256" key="1">
    <source>
        <dbReference type="SAM" id="Phobius"/>
    </source>
</evidence>
<sequence length="112" mass="12376">MSEQQRINFRDFMDGSFKEKKKTVGLTLFSVLPASTIFSPSSMLNPPEPIAQAYGLIFIVGGVLIGVALLERLLIMERKQELAKDIVGYVKIALPWVLVGGLILFVLTNPLI</sequence>
<proteinExistence type="predicted"/>
<evidence type="ECO:0000313" key="2">
    <source>
        <dbReference type="EMBL" id="ARK30758.1"/>
    </source>
</evidence>
<feature type="transmembrane region" description="Helical" evidence="1">
    <location>
        <begin position="86"/>
        <end position="107"/>
    </location>
</feature>
<dbReference type="KEGG" id="bkw:BkAM31D_13455"/>
<dbReference type="RefSeq" id="WP_066149582.1">
    <property type="nucleotide sequence ID" value="NZ_CP020814.1"/>
</dbReference>
<dbReference type="EMBL" id="CP020814">
    <property type="protein sequence ID" value="ARK30758.1"/>
    <property type="molecule type" value="Genomic_DNA"/>
</dbReference>